<evidence type="ECO:0000259" key="2">
    <source>
        <dbReference type="PROSITE" id="PS50076"/>
    </source>
</evidence>
<dbReference type="PRINTS" id="PR00625">
    <property type="entry name" value="JDOMAIN"/>
</dbReference>
<dbReference type="SUPFAM" id="SSF46565">
    <property type="entry name" value="Chaperone J-domain"/>
    <property type="match status" value="1"/>
</dbReference>
<evidence type="ECO:0000313" key="3">
    <source>
        <dbReference type="EMBL" id="KOO26697.1"/>
    </source>
</evidence>
<keyword evidence="4" id="KW-1185">Reference proteome</keyword>
<dbReference type="PANTHER" id="PTHR45168">
    <property type="entry name" value="DNAJ HOMOLOG SUBFAMILY B MEMBER 2"/>
    <property type="match status" value="1"/>
</dbReference>
<dbReference type="CDD" id="cd06257">
    <property type="entry name" value="DnaJ"/>
    <property type="match status" value="1"/>
</dbReference>
<dbReference type="AlphaFoldDB" id="A0A0M0JK37"/>
<feature type="domain" description="J" evidence="2">
    <location>
        <begin position="3"/>
        <end position="70"/>
    </location>
</feature>
<feature type="compositionally biased region" description="Polar residues" evidence="1">
    <location>
        <begin position="133"/>
        <end position="147"/>
    </location>
</feature>
<feature type="region of interest" description="Disordered" evidence="1">
    <location>
        <begin position="133"/>
        <end position="197"/>
    </location>
</feature>
<dbReference type="PANTHER" id="PTHR45168:SF3">
    <property type="entry name" value="DNAJ HEAT SHOCK PROTEIN FAMILY (HSP40) MEMBER B2"/>
    <property type="match status" value="1"/>
</dbReference>
<proteinExistence type="predicted"/>
<organism evidence="3 4">
    <name type="scientific">Chrysochromulina tobinii</name>
    <dbReference type="NCBI Taxonomy" id="1460289"/>
    <lineage>
        <taxon>Eukaryota</taxon>
        <taxon>Haptista</taxon>
        <taxon>Haptophyta</taxon>
        <taxon>Prymnesiophyceae</taxon>
        <taxon>Prymnesiales</taxon>
        <taxon>Chrysochromulinaceae</taxon>
        <taxon>Chrysochromulina</taxon>
    </lineage>
</organism>
<dbReference type="GO" id="GO:0030544">
    <property type="term" value="F:Hsp70 protein binding"/>
    <property type="evidence" value="ECO:0007669"/>
    <property type="project" value="InterPro"/>
</dbReference>
<name>A0A0M0JK37_9EUKA</name>
<dbReference type="Proteomes" id="UP000037460">
    <property type="component" value="Unassembled WGS sequence"/>
</dbReference>
<dbReference type="EMBL" id="JWZX01002817">
    <property type="protein sequence ID" value="KOO26697.1"/>
    <property type="molecule type" value="Genomic_DNA"/>
</dbReference>
<dbReference type="Gene3D" id="1.10.287.110">
    <property type="entry name" value="DnaJ domain"/>
    <property type="match status" value="1"/>
</dbReference>
<reference evidence="4" key="1">
    <citation type="journal article" date="2015" name="PLoS Genet.">
        <title>Genome Sequence and Transcriptome Analyses of Chrysochromulina tobin: Metabolic Tools for Enhanced Algal Fitness in the Prominent Order Prymnesiales (Haptophyceae).</title>
        <authorList>
            <person name="Hovde B.T."/>
            <person name="Deodato C.R."/>
            <person name="Hunsperger H.M."/>
            <person name="Ryken S.A."/>
            <person name="Yost W."/>
            <person name="Jha R.K."/>
            <person name="Patterson J."/>
            <person name="Monnat R.J. Jr."/>
            <person name="Barlow S.B."/>
            <person name="Starkenburg S.R."/>
            <person name="Cattolico R.A."/>
        </authorList>
    </citation>
    <scope>NUCLEOTIDE SEQUENCE</scope>
    <source>
        <strain evidence="4">CCMP291</strain>
    </source>
</reference>
<dbReference type="InterPro" id="IPR036869">
    <property type="entry name" value="J_dom_sf"/>
</dbReference>
<gene>
    <name evidence="3" type="ORF">Ctob_009178</name>
</gene>
<dbReference type="SMART" id="SM00271">
    <property type="entry name" value="DnaJ"/>
    <property type="match status" value="1"/>
</dbReference>
<accession>A0A0M0JK37</accession>
<sequence length="235" mass="24469">MPTFYETLDVPTDATTDQIKKQYKKLALKWHPDKNGNSEDSQERFKKIAQAYSGADFGFLDAEAIFREFFGGRDPFETMLGGGSMLGGGGGRMSDGFGGGAFGSFGAMGAFDDFGASSGATVHVTRTYTSFSSALHSGRNSTRTSDAVSGGAVSGASRTSGGGRPSERRAVGDGGAVRPSERRVGRGGGGGGLGGVDEDEQLAADLAEAIRISRDLSLDDEERMMQAAIRASLGH</sequence>
<dbReference type="InterPro" id="IPR001623">
    <property type="entry name" value="DnaJ_domain"/>
</dbReference>
<dbReference type="PROSITE" id="PS50076">
    <property type="entry name" value="DNAJ_2"/>
    <property type="match status" value="1"/>
</dbReference>
<protein>
    <submittedName>
        <fullName evidence="3">DNAj-like subfamily b member 3-like protein</fullName>
    </submittedName>
</protein>
<evidence type="ECO:0000313" key="4">
    <source>
        <dbReference type="Proteomes" id="UP000037460"/>
    </source>
</evidence>
<dbReference type="Pfam" id="PF00226">
    <property type="entry name" value="DnaJ"/>
    <property type="match status" value="1"/>
</dbReference>
<feature type="compositionally biased region" description="Gly residues" evidence="1">
    <location>
        <begin position="186"/>
        <end position="195"/>
    </location>
</feature>
<dbReference type="GO" id="GO:0051082">
    <property type="term" value="F:unfolded protein binding"/>
    <property type="evidence" value="ECO:0007669"/>
    <property type="project" value="InterPro"/>
</dbReference>
<evidence type="ECO:0000256" key="1">
    <source>
        <dbReference type="SAM" id="MobiDB-lite"/>
    </source>
</evidence>
<comment type="caution">
    <text evidence="3">The sequence shown here is derived from an EMBL/GenBank/DDBJ whole genome shotgun (WGS) entry which is preliminary data.</text>
</comment>
<dbReference type="OrthoDB" id="10250354at2759"/>
<dbReference type="InterPro" id="IPR043183">
    <property type="entry name" value="DNJB2/6-like"/>
</dbReference>